<feature type="compositionally biased region" description="Basic and acidic residues" evidence="1">
    <location>
        <begin position="94"/>
        <end position="104"/>
    </location>
</feature>
<organism evidence="2 3">
    <name type="scientific">Physocladia obscura</name>
    <dbReference type="NCBI Taxonomy" id="109957"/>
    <lineage>
        <taxon>Eukaryota</taxon>
        <taxon>Fungi</taxon>
        <taxon>Fungi incertae sedis</taxon>
        <taxon>Chytridiomycota</taxon>
        <taxon>Chytridiomycota incertae sedis</taxon>
        <taxon>Chytridiomycetes</taxon>
        <taxon>Chytridiales</taxon>
        <taxon>Chytriomycetaceae</taxon>
        <taxon>Physocladia</taxon>
    </lineage>
</organism>
<evidence type="ECO:0000313" key="3">
    <source>
        <dbReference type="Proteomes" id="UP001211907"/>
    </source>
</evidence>
<name>A0AAD5SPL3_9FUNG</name>
<dbReference type="AlphaFoldDB" id="A0AAD5SPL3"/>
<feature type="non-terminal residue" evidence="2">
    <location>
        <position position="104"/>
    </location>
</feature>
<comment type="caution">
    <text evidence="2">The sequence shown here is derived from an EMBL/GenBank/DDBJ whole genome shotgun (WGS) entry which is preliminary data.</text>
</comment>
<gene>
    <name evidence="2" type="ORF">HK100_007969</name>
</gene>
<proteinExistence type="predicted"/>
<keyword evidence="3" id="KW-1185">Reference proteome</keyword>
<feature type="region of interest" description="Disordered" evidence="1">
    <location>
        <begin position="80"/>
        <end position="104"/>
    </location>
</feature>
<dbReference type="Proteomes" id="UP001211907">
    <property type="component" value="Unassembled WGS sequence"/>
</dbReference>
<evidence type="ECO:0000256" key="1">
    <source>
        <dbReference type="SAM" id="MobiDB-lite"/>
    </source>
</evidence>
<evidence type="ECO:0000313" key="2">
    <source>
        <dbReference type="EMBL" id="KAJ3088720.1"/>
    </source>
</evidence>
<protein>
    <submittedName>
        <fullName evidence="2">Uncharacterized protein</fullName>
    </submittedName>
</protein>
<reference evidence="2" key="1">
    <citation type="submission" date="2020-05" db="EMBL/GenBank/DDBJ databases">
        <title>Phylogenomic resolution of chytrid fungi.</title>
        <authorList>
            <person name="Stajich J.E."/>
            <person name="Amses K."/>
            <person name="Simmons R."/>
            <person name="Seto K."/>
            <person name="Myers J."/>
            <person name="Bonds A."/>
            <person name="Quandt C.A."/>
            <person name="Barry K."/>
            <person name="Liu P."/>
            <person name="Grigoriev I."/>
            <person name="Longcore J.E."/>
            <person name="James T.Y."/>
        </authorList>
    </citation>
    <scope>NUCLEOTIDE SEQUENCE</scope>
    <source>
        <strain evidence="2">JEL0513</strain>
    </source>
</reference>
<accession>A0AAD5SPL3</accession>
<dbReference type="EMBL" id="JADGJH010003801">
    <property type="protein sequence ID" value="KAJ3088720.1"/>
    <property type="molecule type" value="Genomic_DNA"/>
</dbReference>
<sequence length="104" mass="11654">MADKYLALLSNHAFEISIVRLAVCLCKKSLACQATADSLFATEIKDAKDLHLYQHFMDAIRQFELLLYQIQHGILTEELKNKNGHGKTGCPGCEGDKKSTNDNR</sequence>